<evidence type="ECO:0000256" key="1">
    <source>
        <dbReference type="ARBA" id="ARBA00004370"/>
    </source>
</evidence>
<dbReference type="Pfam" id="PF00001">
    <property type="entry name" value="7tm_1"/>
    <property type="match status" value="1"/>
</dbReference>
<dbReference type="PROSITE" id="PS00237">
    <property type="entry name" value="G_PROTEIN_RECEP_F1_1"/>
    <property type="match status" value="1"/>
</dbReference>
<feature type="transmembrane region" description="Helical" evidence="6">
    <location>
        <begin position="314"/>
        <end position="338"/>
    </location>
</feature>
<dbReference type="AlphaFoldDB" id="A0AAD9JC19"/>
<keyword evidence="5" id="KW-0675">Receptor</keyword>
<dbReference type="InterPro" id="IPR052954">
    <property type="entry name" value="GPCR-Ligand_Int"/>
</dbReference>
<dbReference type="PANTHER" id="PTHR46641">
    <property type="entry name" value="FMRFAMIDE RECEPTOR-RELATED"/>
    <property type="match status" value="1"/>
</dbReference>
<dbReference type="GO" id="GO:0016020">
    <property type="term" value="C:membrane"/>
    <property type="evidence" value="ECO:0007669"/>
    <property type="project" value="UniProtKB-SubCell"/>
</dbReference>
<dbReference type="InterPro" id="IPR017452">
    <property type="entry name" value="GPCR_Rhodpsn_7TM"/>
</dbReference>
<dbReference type="EMBL" id="JAODUP010000425">
    <property type="protein sequence ID" value="KAK2150062.1"/>
    <property type="molecule type" value="Genomic_DNA"/>
</dbReference>
<keyword evidence="3 6" id="KW-1133">Transmembrane helix</keyword>
<dbReference type="PROSITE" id="PS50262">
    <property type="entry name" value="G_PROTEIN_RECEP_F1_2"/>
    <property type="match status" value="1"/>
</dbReference>
<feature type="transmembrane region" description="Helical" evidence="6">
    <location>
        <begin position="125"/>
        <end position="148"/>
    </location>
</feature>
<proteinExistence type="inferred from homology"/>
<keyword evidence="9" id="KW-1185">Reference proteome</keyword>
<dbReference type="SUPFAM" id="SSF81321">
    <property type="entry name" value="Family A G protein-coupled receptor-like"/>
    <property type="match status" value="1"/>
</dbReference>
<evidence type="ECO:0000259" key="7">
    <source>
        <dbReference type="PROSITE" id="PS50262"/>
    </source>
</evidence>
<keyword evidence="2 5" id="KW-0812">Transmembrane</keyword>
<evidence type="ECO:0000313" key="8">
    <source>
        <dbReference type="EMBL" id="KAK2150062.1"/>
    </source>
</evidence>
<feature type="transmembrane region" description="Helical" evidence="6">
    <location>
        <begin position="270"/>
        <end position="293"/>
    </location>
</feature>
<dbReference type="Proteomes" id="UP001208570">
    <property type="component" value="Unassembled WGS sequence"/>
</dbReference>
<keyword evidence="5" id="KW-0297">G-protein coupled receptor</keyword>
<comment type="caution">
    <text evidence="8">The sequence shown here is derived from an EMBL/GenBank/DDBJ whole genome shotgun (WGS) entry which is preliminary data.</text>
</comment>
<dbReference type="PANTHER" id="PTHR46641:SF25">
    <property type="entry name" value="CNMAMIDE RECEPTOR-RELATED"/>
    <property type="match status" value="1"/>
</dbReference>
<dbReference type="InterPro" id="IPR000276">
    <property type="entry name" value="GPCR_Rhodpsn"/>
</dbReference>
<feature type="transmembrane region" description="Helical" evidence="6">
    <location>
        <begin position="350"/>
        <end position="374"/>
    </location>
</feature>
<comment type="subcellular location">
    <subcellularLocation>
        <location evidence="1">Membrane</location>
    </subcellularLocation>
</comment>
<evidence type="ECO:0000313" key="9">
    <source>
        <dbReference type="Proteomes" id="UP001208570"/>
    </source>
</evidence>
<comment type="similarity">
    <text evidence="5">Belongs to the G-protein coupled receptor 1 family.</text>
</comment>
<dbReference type="GO" id="GO:0004930">
    <property type="term" value="F:G protein-coupled receptor activity"/>
    <property type="evidence" value="ECO:0007669"/>
    <property type="project" value="UniProtKB-KW"/>
</dbReference>
<gene>
    <name evidence="8" type="ORF">LSH36_425g00023</name>
</gene>
<evidence type="ECO:0000256" key="2">
    <source>
        <dbReference type="ARBA" id="ARBA00022692"/>
    </source>
</evidence>
<evidence type="ECO:0000256" key="5">
    <source>
        <dbReference type="RuleBase" id="RU000688"/>
    </source>
</evidence>
<dbReference type="Gene3D" id="1.20.1070.10">
    <property type="entry name" value="Rhodopsin 7-helix transmembrane proteins"/>
    <property type="match status" value="1"/>
</dbReference>
<reference evidence="8" key="1">
    <citation type="journal article" date="2023" name="Mol. Biol. Evol.">
        <title>Third-Generation Sequencing Reveals the Adaptive Role of the Epigenome in Three Deep-Sea Polychaetes.</title>
        <authorList>
            <person name="Perez M."/>
            <person name="Aroh O."/>
            <person name="Sun Y."/>
            <person name="Lan Y."/>
            <person name="Juniper S.K."/>
            <person name="Young C.R."/>
            <person name="Angers B."/>
            <person name="Qian P.Y."/>
        </authorList>
    </citation>
    <scope>NUCLEOTIDE SEQUENCE</scope>
    <source>
        <strain evidence="8">P08H-3</strain>
    </source>
</reference>
<feature type="transmembrane region" description="Helical" evidence="6">
    <location>
        <begin position="168"/>
        <end position="189"/>
    </location>
</feature>
<evidence type="ECO:0000256" key="4">
    <source>
        <dbReference type="ARBA" id="ARBA00023136"/>
    </source>
</evidence>
<dbReference type="CDD" id="cd14978">
    <property type="entry name" value="7tmA_FMRFamide_R-like"/>
    <property type="match status" value="1"/>
</dbReference>
<organism evidence="8 9">
    <name type="scientific">Paralvinella palmiformis</name>
    <dbReference type="NCBI Taxonomy" id="53620"/>
    <lineage>
        <taxon>Eukaryota</taxon>
        <taxon>Metazoa</taxon>
        <taxon>Spiralia</taxon>
        <taxon>Lophotrochozoa</taxon>
        <taxon>Annelida</taxon>
        <taxon>Polychaeta</taxon>
        <taxon>Sedentaria</taxon>
        <taxon>Canalipalpata</taxon>
        <taxon>Terebellida</taxon>
        <taxon>Terebelliformia</taxon>
        <taxon>Alvinellidae</taxon>
        <taxon>Paralvinella</taxon>
    </lineage>
</organism>
<evidence type="ECO:0000256" key="6">
    <source>
        <dbReference type="SAM" id="Phobius"/>
    </source>
</evidence>
<sequence length="393" mass="45804">MRIPWKEIIRQKDDSYKYKIRNKMPVFALFIFSNCSWNEIKGRRLSHQEMETRSLTRAPQYTNTIISYYDMNYQEGEENLPVDHVKRIIFRYIAPCLIFSGIIGNLLSLVVLLSKQFKKVSSSSTFILSVLALTDIGVLSCGLMRHWILNLTEDRVDVRCLSVFSCKVHVFLTYFLPQLSAWSLVLLTFERFVSVKWPMKAKQILNRSRMITAWTIMILTLTIINSHFFITQSLEQIDIKDYEDNTETLVLCSSVKAIYFVNVIWPWLDLVMLSIIPTMSILTFNITLSLEIIQAHRRRVSQMRVKETDESLSITAMLIGISVLFLVTTIPVSVYFIWIQYNSDDTYKQLFTTLTAYSITNIIYYLNSSVNFLVYCISGSKFRNALVAIFRCR</sequence>
<feature type="domain" description="G-protein coupled receptors family 1 profile" evidence="7">
    <location>
        <begin position="104"/>
        <end position="375"/>
    </location>
</feature>
<dbReference type="PRINTS" id="PR00237">
    <property type="entry name" value="GPCRRHODOPSN"/>
</dbReference>
<keyword evidence="5" id="KW-0807">Transducer</keyword>
<evidence type="ECO:0000256" key="3">
    <source>
        <dbReference type="ARBA" id="ARBA00022989"/>
    </source>
</evidence>
<accession>A0AAD9JC19</accession>
<feature type="transmembrane region" description="Helical" evidence="6">
    <location>
        <begin position="210"/>
        <end position="230"/>
    </location>
</feature>
<protein>
    <recommendedName>
        <fullName evidence="7">G-protein coupled receptors family 1 profile domain-containing protein</fullName>
    </recommendedName>
</protein>
<keyword evidence="4 6" id="KW-0472">Membrane</keyword>
<name>A0AAD9JC19_9ANNE</name>
<feature type="transmembrane region" description="Helical" evidence="6">
    <location>
        <begin position="89"/>
        <end position="113"/>
    </location>
</feature>